<feature type="compositionally biased region" description="Polar residues" evidence="1">
    <location>
        <begin position="722"/>
        <end position="732"/>
    </location>
</feature>
<keyword evidence="2" id="KW-0812">Transmembrane</keyword>
<evidence type="ECO:0000256" key="3">
    <source>
        <dbReference type="SAM" id="SignalP"/>
    </source>
</evidence>
<evidence type="ECO:0000256" key="2">
    <source>
        <dbReference type="SAM" id="Phobius"/>
    </source>
</evidence>
<dbReference type="Pfam" id="PF16403">
    <property type="entry name" value="Bact_surface_Ig-like"/>
    <property type="match status" value="4"/>
</dbReference>
<dbReference type="GO" id="GO:0046872">
    <property type="term" value="F:metal ion binding"/>
    <property type="evidence" value="ECO:0007669"/>
    <property type="project" value="InterPro"/>
</dbReference>
<comment type="caution">
    <text evidence="5">The sequence shown here is derived from an EMBL/GenBank/DDBJ whole genome shotgun (WGS) entry which is preliminary data.</text>
</comment>
<feature type="transmembrane region" description="Helical" evidence="2">
    <location>
        <begin position="1243"/>
        <end position="1263"/>
    </location>
</feature>
<dbReference type="SUPFAM" id="SSF49363">
    <property type="entry name" value="Purple acid phosphatase, N-terminal domain"/>
    <property type="match status" value="1"/>
</dbReference>
<reference evidence="5 6" key="1">
    <citation type="journal article" date="2016" name="Nat. Commun.">
        <title>Thousands of microbial genomes shed light on interconnected biogeochemical processes in an aquifer system.</title>
        <authorList>
            <person name="Anantharaman K."/>
            <person name="Brown C.T."/>
            <person name="Hug L.A."/>
            <person name="Sharon I."/>
            <person name="Castelle C.J."/>
            <person name="Probst A.J."/>
            <person name="Thomas B.C."/>
            <person name="Singh A."/>
            <person name="Wilkins M.J."/>
            <person name="Karaoz U."/>
            <person name="Brodie E.L."/>
            <person name="Williams K.H."/>
            <person name="Hubbard S.S."/>
            <person name="Banfield J.F."/>
        </authorList>
    </citation>
    <scope>NUCLEOTIDE SEQUENCE [LARGE SCALE GENOMIC DNA]</scope>
</reference>
<dbReference type="STRING" id="1802114.A2719_05235"/>
<feature type="compositionally biased region" description="Basic and acidic residues" evidence="1">
    <location>
        <begin position="699"/>
        <end position="720"/>
    </location>
</feature>
<feature type="region of interest" description="Disordered" evidence="1">
    <location>
        <begin position="558"/>
        <end position="603"/>
    </location>
</feature>
<organism evidence="5 6">
    <name type="scientific">Candidatus Ryanbacteria bacterium RIFCSPHIGHO2_01_FULL_45_22</name>
    <dbReference type="NCBI Taxonomy" id="1802114"/>
    <lineage>
        <taxon>Bacteria</taxon>
        <taxon>Candidatus Ryaniibacteriota</taxon>
    </lineage>
</organism>
<accession>A0A1G2G2Y4</accession>
<feature type="domain" description="Pesticidal crystal protein Cry22Aa Ig-like" evidence="4">
    <location>
        <begin position="734"/>
        <end position="808"/>
    </location>
</feature>
<dbReference type="Gene3D" id="1.10.101.10">
    <property type="entry name" value="PGBD-like superfamily/PGBD"/>
    <property type="match status" value="1"/>
</dbReference>
<feature type="signal peptide" evidence="3">
    <location>
        <begin position="1"/>
        <end position="29"/>
    </location>
</feature>
<feature type="domain" description="Pesticidal crystal protein Cry22Aa Ig-like" evidence="4">
    <location>
        <begin position="608"/>
        <end position="680"/>
    </location>
</feature>
<dbReference type="Proteomes" id="UP000177480">
    <property type="component" value="Unassembled WGS sequence"/>
</dbReference>
<evidence type="ECO:0000313" key="6">
    <source>
        <dbReference type="Proteomes" id="UP000177480"/>
    </source>
</evidence>
<keyword evidence="3" id="KW-0732">Signal</keyword>
<dbReference type="GO" id="GO:0003993">
    <property type="term" value="F:acid phosphatase activity"/>
    <property type="evidence" value="ECO:0007669"/>
    <property type="project" value="InterPro"/>
</dbReference>
<dbReference type="InterPro" id="IPR036366">
    <property type="entry name" value="PGBDSf"/>
</dbReference>
<feature type="domain" description="Pesticidal crystal protein Cry22Aa Ig-like" evidence="4">
    <location>
        <begin position="482"/>
        <end position="555"/>
    </location>
</feature>
<dbReference type="Gene3D" id="2.60.40.10">
    <property type="entry name" value="Immunoglobulins"/>
    <property type="match status" value="4"/>
</dbReference>
<feature type="domain" description="Pesticidal crystal protein Cry22Aa Ig-like" evidence="4">
    <location>
        <begin position="859"/>
        <end position="931"/>
    </location>
</feature>
<gene>
    <name evidence="5" type="ORF">A2719_05235</name>
</gene>
<evidence type="ECO:0000256" key="1">
    <source>
        <dbReference type="SAM" id="MobiDB-lite"/>
    </source>
</evidence>
<feature type="region of interest" description="Disordered" evidence="1">
    <location>
        <begin position="834"/>
        <end position="853"/>
    </location>
</feature>
<feature type="chain" id="PRO_5009582953" description="Pesticidal crystal protein Cry22Aa Ig-like domain-containing protein" evidence="3">
    <location>
        <begin position="30"/>
        <end position="1269"/>
    </location>
</feature>
<dbReference type="InterPro" id="IPR008963">
    <property type="entry name" value="Purple_acid_Pase-like_N"/>
</dbReference>
<dbReference type="EMBL" id="MHNK01000002">
    <property type="protein sequence ID" value="OGZ44497.1"/>
    <property type="molecule type" value="Genomic_DNA"/>
</dbReference>
<feature type="region of interest" description="Disordered" evidence="1">
    <location>
        <begin position="686"/>
        <end position="733"/>
    </location>
</feature>
<feature type="compositionally biased region" description="Basic and acidic residues" evidence="1">
    <location>
        <begin position="576"/>
        <end position="594"/>
    </location>
</feature>
<keyword evidence="2" id="KW-1133">Transmembrane helix</keyword>
<evidence type="ECO:0000259" key="4">
    <source>
        <dbReference type="Pfam" id="PF16403"/>
    </source>
</evidence>
<feature type="compositionally biased region" description="Gly residues" evidence="1">
    <location>
        <begin position="937"/>
        <end position="955"/>
    </location>
</feature>
<dbReference type="InterPro" id="IPR032179">
    <property type="entry name" value="Cry22Aa_Ig-like"/>
</dbReference>
<sequence>MKYITTKLIISIFVFATAFFVMPSLFALANNNTAEDPKTCETCEKDPEGNVLEVVVDESVTVDFNTDVPTCVGDADLCAFFKYEKPDPSDPSSWNAIFDLGGKRLLVTNNATISTKRFPEGVSTQHAPGIDIRTTCDIVVEEGSSITVNPRNADGGDIFLMAGRSMTINGTISSIVDATQGVPGHITLSVCCGTLTTGSASRIIMGGNDWGVSPVDIVAEGNIILTGLIDSYQRGRAVPVINVISFGGTVSVDGTADFGIEDDTQRRVSGGITARSIRDKEAGEITIRAKGDVSVIGNTLLPDTHAHYGTLAVKGDSNSAEGGVIDVRSLEGSIIAEDRAFDNANRFNGDASITLLARHDVHLSVSDSIAKKVVDSDGGQDQTGGTNTIRSYGGSVEVDTGAIVSASLNSLISCSGVNAQGSVVPADAVQSDDSGACSPVRPQPRTSASQTALAEKIQTYKNGALVICFGEEPPPENTQPIITVLGLNPLIVIEGDTFTDPGATADDEEDGDVTSDIVIGGDTVHTNIPGTYVITYDVADSQGLAADQKTRTVIIEEKPTHPACSDGSDNDLDDFIDQHDPACHTDGDPEHEESYNPDTNNENSKPVITLLGANSLDIVLNGTYTDSGATAFDSEDGDITHSIAVGGDTVAVDVLGNYLVTYNVVDSLGVAADQVTRTIRIIEEPPKPQCSDTLDNDGDEKTDAHDPACHTDGDPEHEESYNPDTNSENSKPVLTLLGDNPLTISTGNGYLESGATAFDQEDGIIPSEEIVAGGDTVNPTIVGSYIRTYNVMDSQGLAADEITRAVYVIEKQAVCSDNLDNDMDGKIDEHDAGCYTDGDVDNPNSYDPADGDENAKPVITILGSQTVSITEGDGYTDEGATAFDEEDGVITEDIVMEHNVNTGTPGAYIITYNVVDSLGVAADQVTRAVAVQARQTTGGGGGVSSGGNEGGNGGGGTTIFLEITNEKITLNEEGTAVVTWDTNLQATSMVVYDFVSHGTPASPATHTDYALATSKSTSFVTSHSVTVYGLLAGRAYYFRPYSDRSDDNELGIELTINPPSTVEQPQVSNIVGAPVPCTEYLTSYIKLGAANNSDDVRKLEMFLNTFEGFNLSVDGSYDQQDFEAVRVFQDRYFDDILAPWGHTKTTGYVFYTTRKKINEIYCKSVFPLTSEQQNEVDEFRAFLEQFQQGGIPGEVDTSVIGQEKIEEGLEEKKLAGLPDAPLTKQPGILAQLFGASFGDRSRVIGIVLVAFAGIIGIASILLVSRKSDK</sequence>
<protein>
    <recommendedName>
        <fullName evidence="4">Pesticidal crystal protein Cry22Aa Ig-like domain-containing protein</fullName>
    </recommendedName>
</protein>
<name>A0A1G2G2Y4_9BACT</name>
<keyword evidence="2" id="KW-0472">Membrane</keyword>
<dbReference type="AlphaFoldDB" id="A0A1G2G2Y4"/>
<evidence type="ECO:0000313" key="5">
    <source>
        <dbReference type="EMBL" id="OGZ44497.1"/>
    </source>
</evidence>
<dbReference type="InterPro" id="IPR013783">
    <property type="entry name" value="Ig-like_fold"/>
</dbReference>
<feature type="region of interest" description="Disordered" evidence="1">
    <location>
        <begin position="935"/>
        <end position="955"/>
    </location>
</feature>
<proteinExistence type="predicted"/>